<dbReference type="Proteomes" id="UP000176996">
    <property type="component" value="Unassembled WGS sequence"/>
</dbReference>
<organism evidence="1 2">
    <name type="scientific">Candidatus Jorgensenbacteria bacterium RIFCSPLOWO2_01_FULL_45_25b</name>
    <dbReference type="NCBI Taxonomy" id="1798471"/>
    <lineage>
        <taxon>Bacteria</taxon>
        <taxon>Candidatus Joergenseniibacteriota</taxon>
    </lineage>
</organism>
<dbReference type="AlphaFoldDB" id="A0A1F6BTF8"/>
<accession>A0A1F6BTF8</accession>
<name>A0A1F6BTF8_9BACT</name>
<sequence length="245" mass="28734">MFKEPFAENIQDTSMGDRIKEFESRKDVVVKVDEYWFSPKEAREQEEIKEAFRQEIERHGRAREIFARLRTIYDIPMPEFEHVVGERNGKVCMYTITEKIEGQNIQEIQGLPVESQESVENLYIGLIRYFADVFHEGGEFWHDIFFKNRQFVYGHKVGEKENKPYLIDANPVLSVHNPATTNEKVKHAYFIYFQLIHDMIVEAEQKFSDGIKLERARAELRNQVEKIRAQVPGAGAFDKILEGLS</sequence>
<evidence type="ECO:0000313" key="2">
    <source>
        <dbReference type="Proteomes" id="UP000176996"/>
    </source>
</evidence>
<evidence type="ECO:0000313" key="1">
    <source>
        <dbReference type="EMBL" id="OGG40200.1"/>
    </source>
</evidence>
<reference evidence="1 2" key="1">
    <citation type="journal article" date="2016" name="Nat. Commun.">
        <title>Thousands of microbial genomes shed light on interconnected biogeochemical processes in an aquifer system.</title>
        <authorList>
            <person name="Anantharaman K."/>
            <person name="Brown C.T."/>
            <person name="Hug L.A."/>
            <person name="Sharon I."/>
            <person name="Castelle C.J."/>
            <person name="Probst A.J."/>
            <person name="Thomas B.C."/>
            <person name="Singh A."/>
            <person name="Wilkins M.J."/>
            <person name="Karaoz U."/>
            <person name="Brodie E.L."/>
            <person name="Williams K.H."/>
            <person name="Hubbard S.S."/>
            <person name="Banfield J.F."/>
        </authorList>
    </citation>
    <scope>NUCLEOTIDE SEQUENCE [LARGE SCALE GENOMIC DNA]</scope>
</reference>
<dbReference type="EMBL" id="MFKK01000031">
    <property type="protein sequence ID" value="OGG40200.1"/>
    <property type="molecule type" value="Genomic_DNA"/>
</dbReference>
<comment type="caution">
    <text evidence="1">The sequence shown here is derived from an EMBL/GenBank/DDBJ whole genome shotgun (WGS) entry which is preliminary data.</text>
</comment>
<gene>
    <name evidence="1" type="ORF">A3A21_03330</name>
</gene>
<evidence type="ECO:0008006" key="3">
    <source>
        <dbReference type="Google" id="ProtNLM"/>
    </source>
</evidence>
<dbReference type="STRING" id="1798471.A3A21_03330"/>
<protein>
    <recommendedName>
        <fullName evidence="3">Protein kinase domain-containing protein</fullName>
    </recommendedName>
</protein>
<proteinExistence type="predicted"/>